<proteinExistence type="inferred from homology"/>
<sequence length="165" mass="19170">MTCSKITEIRPNLYLTGHMWLNEQKLKKHGITHAVDVDDKEDENLGIYFESATDFIKSAIDRGGRVIVYCAAGISRSSSIIIMYLLIHENFSLKDAYYEVVSKRHIISPNNGFWRQMIEYEKGKNGESTVTFLEDNRMEIPDVYLNKLKAIKERDKAYNNHNIYN</sequence>
<dbReference type="AlphaFoldDB" id="A0A914CC57"/>
<name>A0A914CC57_9BILA</name>
<comment type="similarity">
    <text evidence="1">Belongs to the protein-tyrosine phosphatase family. Non-receptor class dual specificity subfamily.</text>
</comment>
<keyword evidence="4" id="KW-0812">Transmembrane</keyword>
<dbReference type="InterPro" id="IPR029021">
    <property type="entry name" value="Prot-tyrosine_phosphatase-like"/>
</dbReference>
<dbReference type="SUPFAM" id="SSF52799">
    <property type="entry name" value="(Phosphotyrosine protein) phosphatases II"/>
    <property type="match status" value="1"/>
</dbReference>
<dbReference type="PROSITE" id="PS50054">
    <property type="entry name" value="TYR_PHOSPHATASE_DUAL"/>
    <property type="match status" value="1"/>
</dbReference>
<keyword evidence="4" id="KW-0472">Membrane</keyword>
<evidence type="ECO:0000313" key="8">
    <source>
        <dbReference type="WBParaSite" id="ACRNAN_Path_73.g263.t1"/>
    </source>
</evidence>
<evidence type="ECO:0000256" key="1">
    <source>
        <dbReference type="ARBA" id="ARBA00008601"/>
    </source>
</evidence>
<dbReference type="PROSITE" id="PS50056">
    <property type="entry name" value="TYR_PHOSPHATASE_2"/>
    <property type="match status" value="1"/>
</dbReference>
<accession>A0A914CC57</accession>
<dbReference type="GO" id="GO:0005737">
    <property type="term" value="C:cytoplasm"/>
    <property type="evidence" value="ECO:0007669"/>
    <property type="project" value="TreeGrafter"/>
</dbReference>
<keyword evidence="7" id="KW-1185">Reference proteome</keyword>
<keyword evidence="4" id="KW-1133">Transmembrane helix</keyword>
<feature type="domain" description="Tyrosine specific protein phosphatases" evidence="6">
    <location>
        <begin position="50"/>
        <end position="104"/>
    </location>
</feature>
<evidence type="ECO:0000313" key="7">
    <source>
        <dbReference type="Proteomes" id="UP000887540"/>
    </source>
</evidence>
<dbReference type="Proteomes" id="UP000887540">
    <property type="component" value="Unplaced"/>
</dbReference>
<evidence type="ECO:0000256" key="3">
    <source>
        <dbReference type="ARBA" id="ARBA00022912"/>
    </source>
</evidence>
<keyword evidence="3" id="KW-0904">Protein phosphatase</keyword>
<dbReference type="GO" id="GO:0004721">
    <property type="term" value="F:phosphoprotein phosphatase activity"/>
    <property type="evidence" value="ECO:0007669"/>
    <property type="project" value="UniProtKB-KW"/>
</dbReference>
<feature type="transmembrane region" description="Helical" evidence="4">
    <location>
        <begin position="66"/>
        <end position="87"/>
    </location>
</feature>
<feature type="domain" description="Tyrosine-protein phosphatase" evidence="5">
    <location>
        <begin position="1"/>
        <end position="126"/>
    </location>
</feature>
<dbReference type="Pfam" id="PF00782">
    <property type="entry name" value="DSPc"/>
    <property type="match status" value="1"/>
</dbReference>
<reference evidence="8" key="1">
    <citation type="submission" date="2022-11" db="UniProtKB">
        <authorList>
            <consortium name="WormBaseParasite"/>
        </authorList>
    </citation>
    <scope>IDENTIFICATION</scope>
</reference>
<dbReference type="InterPro" id="IPR052103">
    <property type="entry name" value="Dual_spec_Phospatases"/>
</dbReference>
<protein>
    <submittedName>
        <fullName evidence="8">Uncharacterized protein</fullName>
    </submittedName>
</protein>
<keyword evidence="2" id="KW-0378">Hydrolase</keyword>
<dbReference type="Gene3D" id="3.90.190.10">
    <property type="entry name" value="Protein tyrosine phosphatase superfamily"/>
    <property type="match status" value="1"/>
</dbReference>
<dbReference type="SMART" id="SM00195">
    <property type="entry name" value="DSPc"/>
    <property type="match status" value="1"/>
</dbReference>
<dbReference type="InterPro" id="IPR020422">
    <property type="entry name" value="TYR_PHOSPHATASE_DUAL_dom"/>
</dbReference>
<organism evidence="7 8">
    <name type="scientific">Acrobeloides nanus</name>
    <dbReference type="NCBI Taxonomy" id="290746"/>
    <lineage>
        <taxon>Eukaryota</taxon>
        <taxon>Metazoa</taxon>
        <taxon>Ecdysozoa</taxon>
        <taxon>Nematoda</taxon>
        <taxon>Chromadorea</taxon>
        <taxon>Rhabditida</taxon>
        <taxon>Tylenchina</taxon>
        <taxon>Cephalobomorpha</taxon>
        <taxon>Cephaloboidea</taxon>
        <taxon>Cephalobidae</taxon>
        <taxon>Acrobeloides</taxon>
    </lineage>
</organism>
<evidence type="ECO:0000256" key="2">
    <source>
        <dbReference type="ARBA" id="ARBA00022801"/>
    </source>
</evidence>
<evidence type="ECO:0000259" key="6">
    <source>
        <dbReference type="PROSITE" id="PS50056"/>
    </source>
</evidence>
<dbReference type="InterPro" id="IPR000340">
    <property type="entry name" value="Dual-sp_phosphatase_cat-dom"/>
</dbReference>
<dbReference type="InterPro" id="IPR000387">
    <property type="entry name" value="Tyr_Pase_dom"/>
</dbReference>
<evidence type="ECO:0000256" key="4">
    <source>
        <dbReference type="SAM" id="Phobius"/>
    </source>
</evidence>
<dbReference type="PANTHER" id="PTHR45961">
    <property type="entry name" value="IP21249P"/>
    <property type="match status" value="1"/>
</dbReference>
<evidence type="ECO:0000259" key="5">
    <source>
        <dbReference type="PROSITE" id="PS50054"/>
    </source>
</evidence>
<dbReference type="PANTHER" id="PTHR45961:SF3">
    <property type="entry name" value="DUAL SPECIFICITY PROTEIN PHOSPHATASE 14"/>
    <property type="match status" value="1"/>
</dbReference>
<dbReference type="WBParaSite" id="ACRNAN_Path_73.g263.t1">
    <property type="protein sequence ID" value="ACRNAN_Path_73.g263.t1"/>
    <property type="gene ID" value="ACRNAN_Path_73.g263"/>
</dbReference>